<keyword evidence="6" id="KW-0285">Flavoprotein</keyword>
<dbReference type="GO" id="GO:0050660">
    <property type="term" value="F:flavin adenine dinucleotide binding"/>
    <property type="evidence" value="ECO:0007669"/>
    <property type="project" value="InterPro"/>
</dbReference>
<accession>A0A1V9Z3L0</accession>
<evidence type="ECO:0000259" key="14">
    <source>
        <dbReference type="Pfam" id="PF00732"/>
    </source>
</evidence>
<dbReference type="Pfam" id="PF05199">
    <property type="entry name" value="GMC_oxred_C"/>
    <property type="match status" value="1"/>
</dbReference>
<gene>
    <name evidence="17" type="ORF">ACHHYP_03488</name>
</gene>
<dbReference type="AlphaFoldDB" id="A0A1V9Z3L0"/>
<proteinExistence type="inferred from homology"/>
<evidence type="ECO:0000256" key="2">
    <source>
        <dbReference type="ARBA" id="ARBA00003842"/>
    </source>
</evidence>
<dbReference type="Pfam" id="PF00732">
    <property type="entry name" value="GMC_oxred_N"/>
    <property type="match status" value="1"/>
</dbReference>
<dbReference type="GO" id="GO:0046577">
    <property type="term" value="F:long-chain-alcohol oxidase activity"/>
    <property type="evidence" value="ECO:0007669"/>
    <property type="project" value="UniProtKB-EC"/>
</dbReference>
<comment type="caution">
    <text evidence="17">The sequence shown here is derived from an EMBL/GenBank/DDBJ whole genome shotgun (WGS) entry which is preliminary data.</text>
</comment>
<dbReference type="InterPro" id="IPR003953">
    <property type="entry name" value="FAD-dep_OxRdtase_2_FAD-bd"/>
</dbReference>
<evidence type="ECO:0000259" key="15">
    <source>
        <dbReference type="Pfam" id="PF00890"/>
    </source>
</evidence>
<evidence type="ECO:0000256" key="5">
    <source>
        <dbReference type="ARBA" id="ARBA00013125"/>
    </source>
</evidence>
<evidence type="ECO:0000256" key="12">
    <source>
        <dbReference type="PIRNR" id="PIRNR028937"/>
    </source>
</evidence>
<comment type="function">
    <text evidence="2">Long-chain fatty alcohol oxidase involved in the omega-oxidation pathway of lipid degradation.</text>
</comment>
<dbReference type="Gene3D" id="3.50.50.60">
    <property type="entry name" value="FAD/NAD(P)-binding domain"/>
    <property type="match status" value="2"/>
</dbReference>
<evidence type="ECO:0000256" key="11">
    <source>
        <dbReference type="ARBA" id="ARBA00023136"/>
    </source>
</evidence>
<feature type="domain" description="FAD-dependent oxidoreductase 2 FAD-binding" evidence="15">
    <location>
        <begin position="207"/>
        <end position="237"/>
    </location>
</feature>
<protein>
    <recommendedName>
        <fullName evidence="5 12">Long-chain-alcohol oxidase</fullName>
        <ecNumber evidence="5 12">1.1.3.20</ecNumber>
    </recommendedName>
</protein>
<feature type="domain" description="Glucose-methanol-choline oxidoreductase C-terminal" evidence="16">
    <location>
        <begin position="549"/>
        <end position="697"/>
    </location>
</feature>
<evidence type="ECO:0000259" key="16">
    <source>
        <dbReference type="Pfam" id="PF05199"/>
    </source>
</evidence>
<dbReference type="InterPro" id="IPR000172">
    <property type="entry name" value="GMC_OxRdtase_N"/>
</dbReference>
<organism evidence="17 18">
    <name type="scientific">Achlya hypogyna</name>
    <name type="common">Oomycete</name>
    <name type="synonym">Protoachlya hypogyna</name>
    <dbReference type="NCBI Taxonomy" id="1202772"/>
    <lineage>
        <taxon>Eukaryota</taxon>
        <taxon>Sar</taxon>
        <taxon>Stramenopiles</taxon>
        <taxon>Oomycota</taxon>
        <taxon>Saprolegniomycetes</taxon>
        <taxon>Saprolegniales</taxon>
        <taxon>Achlyaceae</taxon>
        <taxon>Achlya</taxon>
    </lineage>
</organism>
<feature type="domain" description="Glucose-methanol-choline oxidoreductase N-terminal" evidence="14">
    <location>
        <begin position="249"/>
        <end position="466"/>
    </location>
</feature>
<dbReference type="STRING" id="1202772.A0A1V9Z3L0"/>
<dbReference type="GO" id="GO:0016020">
    <property type="term" value="C:membrane"/>
    <property type="evidence" value="ECO:0007669"/>
    <property type="project" value="UniProtKB-SubCell"/>
</dbReference>
<evidence type="ECO:0000256" key="6">
    <source>
        <dbReference type="ARBA" id="ARBA00022630"/>
    </source>
</evidence>
<evidence type="ECO:0000256" key="4">
    <source>
        <dbReference type="ARBA" id="ARBA00010790"/>
    </source>
</evidence>
<dbReference type="InterPro" id="IPR036188">
    <property type="entry name" value="FAD/NAD-bd_sf"/>
</dbReference>
<feature type="active site" description="Proton acceptor" evidence="13">
    <location>
        <position position="645"/>
    </location>
</feature>
<evidence type="ECO:0000313" key="18">
    <source>
        <dbReference type="Proteomes" id="UP000243579"/>
    </source>
</evidence>
<evidence type="ECO:0000256" key="3">
    <source>
        <dbReference type="ARBA" id="ARBA00004370"/>
    </source>
</evidence>
<keyword evidence="8" id="KW-0274">FAD</keyword>
<dbReference type="EC" id="1.1.3.20" evidence="5 12"/>
<comment type="similarity">
    <text evidence="4 12">Belongs to the GMC oxidoreductase family.</text>
</comment>
<evidence type="ECO:0000256" key="8">
    <source>
        <dbReference type="ARBA" id="ARBA00022827"/>
    </source>
</evidence>
<dbReference type="OrthoDB" id="269227at2759"/>
<comment type="subcellular location">
    <subcellularLocation>
        <location evidence="3">Membrane</location>
    </subcellularLocation>
</comment>
<dbReference type="EMBL" id="JNBR01000452">
    <property type="protein sequence ID" value="OQR92586.1"/>
    <property type="molecule type" value="Genomic_DNA"/>
</dbReference>
<evidence type="ECO:0000256" key="9">
    <source>
        <dbReference type="ARBA" id="ARBA00022989"/>
    </source>
</evidence>
<dbReference type="PANTHER" id="PTHR46056">
    <property type="entry name" value="LONG-CHAIN-ALCOHOL OXIDASE"/>
    <property type="match status" value="1"/>
</dbReference>
<dbReference type="PIRSF" id="PIRSF028937">
    <property type="entry name" value="Lg_Ch_AO"/>
    <property type="match status" value="1"/>
</dbReference>
<evidence type="ECO:0000256" key="7">
    <source>
        <dbReference type="ARBA" id="ARBA00022692"/>
    </source>
</evidence>
<keyword evidence="11" id="KW-0472">Membrane</keyword>
<sequence>MTGLTEAQTTTLAAIAETFTGPLSPADANRVVTEYLATLRDHDAPATAVTREELLAFVSVDPRELNVLDNLIEILHDLPADKIRDIRRVFDLLATGWGTALLTGSRMAPFHELARPEREAAMTALSQSRLSIVRSLFCAFKSLTILATYAACATIKGSPSPYWAALQYPGTPAKDPNFRPAWVPQFEDMEALAKAAGAGNPIVLETDVVVVGSGAGGGVVAAELAQAGYRVLVLEKGIYYNPVDDHFTELESLRTKFDNGCLVIPEDGSMLFLLGSTFGGGTAINWSASFRLPHDVRNEWATHHGLPYFNSPAYQAAVDAVWKRAGCSDAHLTHSQANQVLEDGSIQLGMGVAKIPQNTNGTAHACGFCNLGCPSNEKQGSHVTWLQDAQKAGAKFIQGCHVDKVTYSADKVATGVEATVLGGAVRLVVKAATVVAAAGSIHTPALLLRSGLPNSNIGKHLRIHPVSTVHGFLPSKLVKPWEGAIMTSVNTALADLHGNGYGVRLEVPSSILGMLATVLPWRSNADHHRLLLQYPRTASFIALVRDVDSVSSVTIDATTGRPRIHVSLGTKDSVSVQEGLIAGAKVLLAQGAVEVNTTQFGLPPLQLRTKEDLANPIECPTTQTWIANVRAHGVVQNRIGLFNAHQMGSCRMSATPAAGAVNPEGETWDVKGLYVADASLFPTASGVNPMMTTFAMGYSVAQFMKANLAQEKRAPTGAKRKIFATPTPWWLRLARDPTSAVVVVLVWLLGGTKLLAGPLKGLLGQRRLH</sequence>
<reference evidence="17 18" key="1">
    <citation type="journal article" date="2014" name="Genome Biol. Evol.">
        <title>The secreted proteins of Achlya hypogyna and Thraustotheca clavata identify the ancestral oomycete secretome and reveal gene acquisitions by horizontal gene transfer.</title>
        <authorList>
            <person name="Misner I."/>
            <person name="Blouin N."/>
            <person name="Leonard G."/>
            <person name="Richards T.A."/>
            <person name="Lane C.E."/>
        </authorList>
    </citation>
    <scope>NUCLEOTIDE SEQUENCE [LARGE SCALE GENOMIC DNA]</scope>
    <source>
        <strain evidence="17 18">ATCC 48635</strain>
    </source>
</reference>
<keyword evidence="9" id="KW-1133">Transmembrane helix</keyword>
<comment type="catalytic activity">
    <reaction evidence="1 12">
        <text>a long-chain primary fatty alcohol + O2 = a long-chain fatty aldehyde + H2O2</text>
        <dbReference type="Rhea" id="RHEA:22756"/>
        <dbReference type="ChEBI" id="CHEBI:15379"/>
        <dbReference type="ChEBI" id="CHEBI:16240"/>
        <dbReference type="ChEBI" id="CHEBI:17176"/>
        <dbReference type="ChEBI" id="CHEBI:77396"/>
        <dbReference type="EC" id="1.1.3.20"/>
    </reaction>
</comment>
<dbReference type="Pfam" id="PF00890">
    <property type="entry name" value="FAD_binding_2"/>
    <property type="match status" value="1"/>
</dbReference>
<evidence type="ECO:0000313" key="17">
    <source>
        <dbReference type="EMBL" id="OQR92586.1"/>
    </source>
</evidence>
<dbReference type="SUPFAM" id="SSF51905">
    <property type="entry name" value="FAD/NAD(P)-binding domain"/>
    <property type="match status" value="1"/>
</dbReference>
<keyword evidence="7" id="KW-0812">Transmembrane</keyword>
<evidence type="ECO:0000256" key="10">
    <source>
        <dbReference type="ARBA" id="ARBA00023002"/>
    </source>
</evidence>
<dbReference type="InterPro" id="IPR012400">
    <property type="entry name" value="Long_Oxdase"/>
</dbReference>
<dbReference type="InterPro" id="IPR007867">
    <property type="entry name" value="GMC_OxRtase_C"/>
</dbReference>
<evidence type="ECO:0000256" key="1">
    <source>
        <dbReference type="ARBA" id="ARBA00000920"/>
    </source>
</evidence>
<name>A0A1V9Z3L0_ACHHY</name>
<dbReference type="PANTHER" id="PTHR46056:SF12">
    <property type="entry name" value="LONG-CHAIN-ALCOHOL OXIDASE"/>
    <property type="match status" value="1"/>
</dbReference>
<keyword evidence="10 12" id="KW-0560">Oxidoreductase</keyword>
<dbReference type="Proteomes" id="UP000243579">
    <property type="component" value="Unassembled WGS sequence"/>
</dbReference>
<evidence type="ECO:0000256" key="13">
    <source>
        <dbReference type="PIRSR" id="PIRSR028937-1"/>
    </source>
</evidence>
<keyword evidence="18" id="KW-1185">Reference proteome</keyword>